<accession>A0A1B6KP72</accession>
<feature type="chain" id="PRO_5008586756" evidence="2">
    <location>
        <begin position="24"/>
        <end position="155"/>
    </location>
</feature>
<feature type="region of interest" description="Disordered" evidence="1">
    <location>
        <begin position="103"/>
        <end position="123"/>
    </location>
</feature>
<dbReference type="EMBL" id="GEBQ01026973">
    <property type="protein sequence ID" value="JAT13004.1"/>
    <property type="molecule type" value="Transcribed_RNA"/>
</dbReference>
<keyword evidence="2" id="KW-0732">Signal</keyword>
<feature type="signal peptide" evidence="2">
    <location>
        <begin position="1"/>
        <end position="23"/>
    </location>
</feature>
<evidence type="ECO:0000313" key="3">
    <source>
        <dbReference type="EMBL" id="JAT13004.1"/>
    </source>
</evidence>
<protein>
    <submittedName>
        <fullName evidence="3">Uncharacterized protein</fullName>
    </submittedName>
</protein>
<reference evidence="3" key="1">
    <citation type="submission" date="2015-11" db="EMBL/GenBank/DDBJ databases">
        <title>De novo transcriptome assembly of four potential Pierce s Disease insect vectors from Arizona vineyards.</title>
        <authorList>
            <person name="Tassone E.E."/>
        </authorList>
    </citation>
    <scope>NUCLEOTIDE SEQUENCE</scope>
</reference>
<proteinExistence type="predicted"/>
<name>A0A1B6KP72_9HEMI</name>
<feature type="compositionally biased region" description="Basic and acidic residues" evidence="1">
    <location>
        <begin position="108"/>
        <end position="123"/>
    </location>
</feature>
<organism evidence="3">
    <name type="scientific">Graphocephala atropunctata</name>
    <dbReference type="NCBI Taxonomy" id="36148"/>
    <lineage>
        <taxon>Eukaryota</taxon>
        <taxon>Metazoa</taxon>
        <taxon>Ecdysozoa</taxon>
        <taxon>Arthropoda</taxon>
        <taxon>Hexapoda</taxon>
        <taxon>Insecta</taxon>
        <taxon>Pterygota</taxon>
        <taxon>Neoptera</taxon>
        <taxon>Paraneoptera</taxon>
        <taxon>Hemiptera</taxon>
        <taxon>Auchenorrhyncha</taxon>
        <taxon>Membracoidea</taxon>
        <taxon>Cicadellidae</taxon>
        <taxon>Cicadellinae</taxon>
        <taxon>Cicadellini</taxon>
        <taxon>Graphocephala</taxon>
    </lineage>
</organism>
<sequence>MKRFIFILLCAFIMVLQPYDSFGADSIFGTIYNEHSNSEQFGAGASKSYMINNNGKMERHDSSTTYGQKPDGSCFKRVVENHNGKEEVKEYPIDCERAKAEIQANSEQTRRKIEAQSRKMKDQHDEFMRNHMHSIRRMDEEISNRMGHHFSRFHH</sequence>
<dbReference type="AlphaFoldDB" id="A0A1B6KP72"/>
<gene>
    <name evidence="3" type="ORF">g.18116</name>
</gene>
<evidence type="ECO:0000256" key="1">
    <source>
        <dbReference type="SAM" id="MobiDB-lite"/>
    </source>
</evidence>
<evidence type="ECO:0000256" key="2">
    <source>
        <dbReference type="SAM" id="SignalP"/>
    </source>
</evidence>